<accession>A0AAD6QHJ4</accession>
<organism evidence="1 2">
    <name type="scientific">Populus alba x Populus x berolinensis</name>
    <dbReference type="NCBI Taxonomy" id="444605"/>
    <lineage>
        <taxon>Eukaryota</taxon>
        <taxon>Viridiplantae</taxon>
        <taxon>Streptophyta</taxon>
        <taxon>Embryophyta</taxon>
        <taxon>Tracheophyta</taxon>
        <taxon>Spermatophyta</taxon>
        <taxon>Magnoliopsida</taxon>
        <taxon>eudicotyledons</taxon>
        <taxon>Gunneridae</taxon>
        <taxon>Pentapetalae</taxon>
        <taxon>rosids</taxon>
        <taxon>fabids</taxon>
        <taxon>Malpighiales</taxon>
        <taxon>Salicaceae</taxon>
        <taxon>Saliceae</taxon>
        <taxon>Populus</taxon>
    </lineage>
</organism>
<evidence type="ECO:0000313" key="1">
    <source>
        <dbReference type="EMBL" id="KAJ6990504.1"/>
    </source>
</evidence>
<reference evidence="1" key="1">
    <citation type="journal article" date="2023" name="Mol. Ecol. Resour.">
        <title>Chromosome-level genome assembly of a triploid poplar Populus alba 'Berolinensis'.</title>
        <authorList>
            <person name="Chen S."/>
            <person name="Yu Y."/>
            <person name="Wang X."/>
            <person name="Wang S."/>
            <person name="Zhang T."/>
            <person name="Zhou Y."/>
            <person name="He R."/>
            <person name="Meng N."/>
            <person name="Wang Y."/>
            <person name="Liu W."/>
            <person name="Liu Z."/>
            <person name="Liu J."/>
            <person name="Guo Q."/>
            <person name="Huang H."/>
            <person name="Sederoff R.R."/>
            <person name="Wang G."/>
            <person name="Qu G."/>
            <person name="Chen S."/>
        </authorList>
    </citation>
    <scope>NUCLEOTIDE SEQUENCE</scope>
    <source>
        <strain evidence="1">SC-2020</strain>
    </source>
</reference>
<evidence type="ECO:0000313" key="2">
    <source>
        <dbReference type="Proteomes" id="UP001164929"/>
    </source>
</evidence>
<dbReference type="EMBL" id="JAQIZT010000007">
    <property type="protein sequence ID" value="KAJ6990504.1"/>
    <property type="molecule type" value="Genomic_DNA"/>
</dbReference>
<comment type="caution">
    <text evidence="1">The sequence shown here is derived from an EMBL/GenBank/DDBJ whole genome shotgun (WGS) entry which is preliminary data.</text>
</comment>
<protein>
    <submittedName>
        <fullName evidence="1">Uncharacterized protein</fullName>
    </submittedName>
</protein>
<name>A0AAD6QHJ4_9ROSI</name>
<sequence>MGCPTLFFDTGCSVAFHAPLYYKLQKLFMKERYCTK</sequence>
<keyword evidence="2" id="KW-1185">Reference proteome</keyword>
<dbReference type="Proteomes" id="UP001164929">
    <property type="component" value="Chromosome 7"/>
</dbReference>
<gene>
    <name evidence="1" type="ORF">NC653_018919</name>
</gene>
<proteinExistence type="predicted"/>
<dbReference type="AlphaFoldDB" id="A0AAD6QHJ4"/>